<comment type="caution">
    <text evidence="1">The sequence shown here is derived from an EMBL/GenBank/DDBJ whole genome shotgun (WGS) entry which is preliminary data.</text>
</comment>
<protein>
    <submittedName>
        <fullName evidence="1">ABC transporter</fullName>
    </submittedName>
</protein>
<reference evidence="1" key="1">
    <citation type="journal article" date="2014" name="Int. J. Syst. Evol. Microbiol.">
        <title>Complete genome sequence of Corynebacterium casei LMG S-19264T (=DSM 44701T), isolated from a smear-ripened cheese.</title>
        <authorList>
            <consortium name="US DOE Joint Genome Institute (JGI-PGF)"/>
            <person name="Walter F."/>
            <person name="Albersmeier A."/>
            <person name="Kalinowski J."/>
            <person name="Ruckert C."/>
        </authorList>
    </citation>
    <scope>NUCLEOTIDE SEQUENCE</scope>
    <source>
        <strain evidence="1">CGMCC 1.12426</strain>
    </source>
</reference>
<dbReference type="PANTHER" id="PTHR35936">
    <property type="entry name" value="MEMBRANE-BOUND LYTIC MUREIN TRANSGLYCOSYLASE F"/>
    <property type="match status" value="1"/>
</dbReference>
<sequence length="246" mass="26565">MAIILSSFDQGNAIARQVRLTTLEWPPYVIADGSGPSTEMVTSVFQRAGLEIHTQVFPWNRALLLAASSPEWTGLYPEYYAVGEDAEAGGKRCIYSDPFGTSPVGLLQRKDDPITFRSHADLRAYVISVVRGYQNEARLDDMISAGEIYVELSENDVQTIKMVAGRRVQAGVIDTNVFAYLAERDPAIAAVSGDLEFHPRLLVTQNLHVCFQNSAEGRAARDAFNAALSHVSAGTGAGAATGMGPN</sequence>
<accession>A0A916TNA6</accession>
<dbReference type="Gene3D" id="3.40.190.10">
    <property type="entry name" value="Periplasmic binding protein-like II"/>
    <property type="match status" value="2"/>
</dbReference>
<dbReference type="PANTHER" id="PTHR35936:SF25">
    <property type="entry name" value="ABC TRANSPORTER SUBSTRATE-BINDING PROTEIN"/>
    <property type="match status" value="1"/>
</dbReference>
<organism evidence="1 2">
    <name type="scientific">Roseibium aquae</name>
    <dbReference type="NCBI Taxonomy" id="1323746"/>
    <lineage>
        <taxon>Bacteria</taxon>
        <taxon>Pseudomonadati</taxon>
        <taxon>Pseudomonadota</taxon>
        <taxon>Alphaproteobacteria</taxon>
        <taxon>Hyphomicrobiales</taxon>
        <taxon>Stappiaceae</taxon>
        <taxon>Roseibium</taxon>
    </lineage>
</organism>
<dbReference type="SUPFAM" id="SSF53850">
    <property type="entry name" value="Periplasmic binding protein-like II"/>
    <property type="match status" value="1"/>
</dbReference>
<proteinExistence type="predicted"/>
<dbReference type="EMBL" id="BMFA01000011">
    <property type="protein sequence ID" value="GGB58829.1"/>
    <property type="molecule type" value="Genomic_DNA"/>
</dbReference>
<keyword evidence="2" id="KW-1185">Reference proteome</keyword>
<name>A0A916TNA6_9HYPH</name>
<evidence type="ECO:0000313" key="1">
    <source>
        <dbReference type="EMBL" id="GGB58829.1"/>
    </source>
</evidence>
<evidence type="ECO:0000313" key="2">
    <source>
        <dbReference type="Proteomes" id="UP000605148"/>
    </source>
</evidence>
<dbReference type="Proteomes" id="UP000605148">
    <property type="component" value="Unassembled WGS sequence"/>
</dbReference>
<reference evidence="1" key="2">
    <citation type="submission" date="2020-09" db="EMBL/GenBank/DDBJ databases">
        <authorList>
            <person name="Sun Q."/>
            <person name="Zhou Y."/>
        </authorList>
    </citation>
    <scope>NUCLEOTIDE SEQUENCE</scope>
    <source>
        <strain evidence="1">CGMCC 1.12426</strain>
    </source>
</reference>
<dbReference type="AlphaFoldDB" id="A0A916TNA6"/>
<gene>
    <name evidence="1" type="ORF">GCM10011316_33600</name>
</gene>